<evidence type="ECO:0000259" key="1">
    <source>
        <dbReference type="Pfam" id="PF07517"/>
    </source>
</evidence>
<evidence type="ECO:0000313" key="2">
    <source>
        <dbReference type="EMBL" id="GMI10322.1"/>
    </source>
</evidence>
<dbReference type="Proteomes" id="UP001165122">
    <property type="component" value="Unassembled WGS sequence"/>
</dbReference>
<accession>A0A9W7KSU0</accession>
<gene>
    <name evidence="2" type="ORF">TrLO_g9861</name>
</gene>
<dbReference type="InterPro" id="IPR011115">
    <property type="entry name" value="SecA_DEAD"/>
</dbReference>
<dbReference type="OrthoDB" id="47060at2759"/>
<dbReference type="Pfam" id="PF07517">
    <property type="entry name" value="SecA_DEAD"/>
    <property type="match status" value="1"/>
</dbReference>
<dbReference type="Gene3D" id="3.40.50.300">
    <property type="entry name" value="P-loop containing nucleotide triphosphate hydrolases"/>
    <property type="match status" value="1"/>
</dbReference>
<dbReference type="SUPFAM" id="SSF52540">
    <property type="entry name" value="P-loop containing nucleoside triphosphate hydrolases"/>
    <property type="match status" value="1"/>
</dbReference>
<dbReference type="InterPro" id="IPR027417">
    <property type="entry name" value="P-loop_NTPase"/>
</dbReference>
<reference evidence="3" key="1">
    <citation type="journal article" date="2023" name="Commun. Biol.">
        <title>Genome analysis of Parmales, the sister group of diatoms, reveals the evolutionary specialization of diatoms from phago-mixotrophs to photoautotrophs.</title>
        <authorList>
            <person name="Ban H."/>
            <person name="Sato S."/>
            <person name="Yoshikawa S."/>
            <person name="Yamada K."/>
            <person name="Nakamura Y."/>
            <person name="Ichinomiya M."/>
            <person name="Sato N."/>
            <person name="Blanc-Mathieu R."/>
            <person name="Endo H."/>
            <person name="Kuwata A."/>
            <person name="Ogata H."/>
        </authorList>
    </citation>
    <scope>NUCLEOTIDE SEQUENCE [LARGE SCALE GENOMIC DNA]</scope>
    <source>
        <strain evidence="3">NIES 3700</strain>
    </source>
</reference>
<sequence length="164" mass="18238">MLEIIFAVWSLAYKDIFFGKLKKTGTDETVKNVTNCSSEERDAIRIPHPTRVTSIFRLLGIGVGSSKGAGKFLQNQFVQILTGEGKSVTLAAVSTVLALCGYTVDCACYSEYLSSRDHKEFKFLFEAFHVLKRVTYGTFGNLCEKFINAKGQIRDVVSNYNRAA</sequence>
<name>A0A9W7KSU0_9STRA</name>
<dbReference type="GO" id="GO:0005524">
    <property type="term" value="F:ATP binding"/>
    <property type="evidence" value="ECO:0007669"/>
    <property type="project" value="InterPro"/>
</dbReference>
<protein>
    <recommendedName>
        <fullName evidence="1">SecA DEAD-like N-terminal domain-containing protein</fullName>
    </recommendedName>
</protein>
<dbReference type="EMBL" id="BRXW01000148">
    <property type="protein sequence ID" value="GMI10322.1"/>
    <property type="molecule type" value="Genomic_DNA"/>
</dbReference>
<evidence type="ECO:0000313" key="3">
    <source>
        <dbReference type="Proteomes" id="UP001165122"/>
    </source>
</evidence>
<dbReference type="GO" id="GO:0016020">
    <property type="term" value="C:membrane"/>
    <property type="evidence" value="ECO:0007669"/>
    <property type="project" value="InterPro"/>
</dbReference>
<feature type="domain" description="SecA DEAD-like N-terminal" evidence="1">
    <location>
        <begin position="69"/>
        <end position="130"/>
    </location>
</feature>
<keyword evidence="3" id="KW-1185">Reference proteome</keyword>
<organism evidence="2 3">
    <name type="scientific">Triparma laevis f. longispina</name>
    <dbReference type="NCBI Taxonomy" id="1714387"/>
    <lineage>
        <taxon>Eukaryota</taxon>
        <taxon>Sar</taxon>
        <taxon>Stramenopiles</taxon>
        <taxon>Ochrophyta</taxon>
        <taxon>Bolidophyceae</taxon>
        <taxon>Parmales</taxon>
        <taxon>Triparmaceae</taxon>
        <taxon>Triparma</taxon>
    </lineage>
</organism>
<proteinExistence type="predicted"/>
<dbReference type="AlphaFoldDB" id="A0A9W7KSU0"/>
<dbReference type="GO" id="GO:0017038">
    <property type="term" value="P:protein import"/>
    <property type="evidence" value="ECO:0007669"/>
    <property type="project" value="InterPro"/>
</dbReference>
<comment type="caution">
    <text evidence="2">The sequence shown here is derived from an EMBL/GenBank/DDBJ whole genome shotgun (WGS) entry which is preliminary data.</text>
</comment>